<accession>A0A414KGB9</accession>
<evidence type="ECO:0000313" key="3">
    <source>
        <dbReference type="Proteomes" id="UP000283928"/>
    </source>
</evidence>
<comment type="caution">
    <text evidence="2">The sequence shown here is derived from an EMBL/GenBank/DDBJ whole genome shotgun (WGS) entry which is preliminary data.</text>
</comment>
<dbReference type="Proteomes" id="UP000283928">
    <property type="component" value="Unassembled WGS sequence"/>
</dbReference>
<sequence>MYLGTFFVPGLVLIQICLLFRGQKKRRKKNSFCSGCFNGIYSELYRLCRNRTGKENVSAGYGS</sequence>
<name>A0A414KGB9_9FIRM</name>
<reference evidence="2 3" key="1">
    <citation type="submission" date="2018-08" db="EMBL/GenBank/DDBJ databases">
        <title>A genome reference for cultivated species of the human gut microbiota.</title>
        <authorList>
            <person name="Zou Y."/>
            <person name="Xue W."/>
            <person name="Luo G."/>
        </authorList>
    </citation>
    <scope>NUCLEOTIDE SEQUENCE [LARGE SCALE GENOMIC DNA]</scope>
    <source>
        <strain evidence="2 3">AM27-32LB</strain>
    </source>
</reference>
<dbReference type="EMBL" id="QSKO01000009">
    <property type="protein sequence ID" value="RHE75623.1"/>
    <property type="molecule type" value="Genomic_DNA"/>
</dbReference>
<keyword evidence="1" id="KW-0812">Transmembrane</keyword>
<dbReference type="AlphaFoldDB" id="A0A414KGB9"/>
<protein>
    <submittedName>
        <fullName evidence="2">Uncharacterized protein</fullName>
    </submittedName>
</protein>
<proteinExistence type="predicted"/>
<gene>
    <name evidence="2" type="ORF">DW723_07975</name>
</gene>
<evidence type="ECO:0000313" key="2">
    <source>
        <dbReference type="EMBL" id="RHE75623.1"/>
    </source>
</evidence>
<feature type="transmembrane region" description="Helical" evidence="1">
    <location>
        <begin position="6"/>
        <end position="22"/>
    </location>
</feature>
<organism evidence="2 3">
    <name type="scientific">Blautia obeum</name>
    <dbReference type="NCBI Taxonomy" id="40520"/>
    <lineage>
        <taxon>Bacteria</taxon>
        <taxon>Bacillati</taxon>
        <taxon>Bacillota</taxon>
        <taxon>Clostridia</taxon>
        <taxon>Lachnospirales</taxon>
        <taxon>Lachnospiraceae</taxon>
        <taxon>Blautia</taxon>
    </lineage>
</organism>
<keyword evidence="1" id="KW-1133">Transmembrane helix</keyword>
<keyword evidence="1" id="KW-0472">Membrane</keyword>
<evidence type="ECO:0000256" key="1">
    <source>
        <dbReference type="SAM" id="Phobius"/>
    </source>
</evidence>